<keyword evidence="3" id="KW-1185">Reference proteome</keyword>
<feature type="compositionally biased region" description="Polar residues" evidence="1">
    <location>
        <begin position="49"/>
        <end position="62"/>
    </location>
</feature>
<name>A0ABN8LVC0_9CNID</name>
<dbReference type="EMBL" id="CALNXI010000115">
    <property type="protein sequence ID" value="CAH3019401.1"/>
    <property type="molecule type" value="Genomic_DNA"/>
</dbReference>
<feature type="region of interest" description="Disordered" evidence="1">
    <location>
        <begin position="36"/>
        <end position="64"/>
    </location>
</feature>
<protein>
    <submittedName>
        <fullName evidence="2">Uncharacterized protein</fullName>
    </submittedName>
</protein>
<sequence length="104" mass="11043">AEIDKAARLKADVLQRLAAIDEKLTASSMQSGFIETESQNVGWSPPSPLSENRVTSCSSGTSDGRKELETASALFANKGGDKRCAFCLGGHLLVDCKKVQDIGE</sequence>
<evidence type="ECO:0000313" key="2">
    <source>
        <dbReference type="EMBL" id="CAH3019401.1"/>
    </source>
</evidence>
<feature type="non-terminal residue" evidence="2">
    <location>
        <position position="1"/>
    </location>
</feature>
<evidence type="ECO:0000313" key="3">
    <source>
        <dbReference type="Proteomes" id="UP001159427"/>
    </source>
</evidence>
<accession>A0ABN8LVC0</accession>
<evidence type="ECO:0000256" key="1">
    <source>
        <dbReference type="SAM" id="MobiDB-lite"/>
    </source>
</evidence>
<gene>
    <name evidence="2" type="ORF">PEVE_00002525</name>
</gene>
<proteinExistence type="predicted"/>
<comment type="caution">
    <text evidence="2">The sequence shown here is derived from an EMBL/GenBank/DDBJ whole genome shotgun (WGS) entry which is preliminary data.</text>
</comment>
<organism evidence="2 3">
    <name type="scientific">Porites evermanni</name>
    <dbReference type="NCBI Taxonomy" id="104178"/>
    <lineage>
        <taxon>Eukaryota</taxon>
        <taxon>Metazoa</taxon>
        <taxon>Cnidaria</taxon>
        <taxon>Anthozoa</taxon>
        <taxon>Hexacorallia</taxon>
        <taxon>Scleractinia</taxon>
        <taxon>Fungiina</taxon>
        <taxon>Poritidae</taxon>
        <taxon>Porites</taxon>
    </lineage>
</organism>
<dbReference type="Proteomes" id="UP001159427">
    <property type="component" value="Unassembled WGS sequence"/>
</dbReference>
<reference evidence="2 3" key="1">
    <citation type="submission" date="2022-05" db="EMBL/GenBank/DDBJ databases">
        <authorList>
            <consortium name="Genoscope - CEA"/>
            <person name="William W."/>
        </authorList>
    </citation>
    <scope>NUCLEOTIDE SEQUENCE [LARGE SCALE GENOMIC DNA]</scope>
</reference>